<dbReference type="EMBL" id="CACSIK010000001">
    <property type="protein sequence ID" value="CAA0079117.1"/>
    <property type="molecule type" value="Genomic_DNA"/>
</dbReference>
<protein>
    <submittedName>
        <fullName evidence="7">HTH-type transcriptional regulator CysL</fullName>
    </submittedName>
</protein>
<dbReference type="NCBIfam" id="NF008095">
    <property type="entry name" value="PRK10837.1"/>
    <property type="match status" value="1"/>
</dbReference>
<keyword evidence="4" id="KW-0804">Transcription</keyword>
<evidence type="ECO:0000313" key="7">
    <source>
        <dbReference type="EMBL" id="CAA0086359.1"/>
    </source>
</evidence>
<evidence type="ECO:0000256" key="3">
    <source>
        <dbReference type="ARBA" id="ARBA00023125"/>
    </source>
</evidence>
<dbReference type="InterPro" id="IPR005119">
    <property type="entry name" value="LysR_subst-bd"/>
</dbReference>
<dbReference type="PANTHER" id="PTHR30126:SF94">
    <property type="entry name" value="LYSR FAMILY TRANSCRIPTIONAL REGULATOR"/>
    <property type="match status" value="1"/>
</dbReference>
<evidence type="ECO:0000256" key="2">
    <source>
        <dbReference type="ARBA" id="ARBA00023015"/>
    </source>
</evidence>
<dbReference type="GO" id="GO:0000976">
    <property type="term" value="F:transcription cis-regulatory region binding"/>
    <property type="evidence" value="ECO:0007669"/>
    <property type="project" value="TreeGrafter"/>
</dbReference>
<dbReference type="SUPFAM" id="SSF53850">
    <property type="entry name" value="Periplasmic binding protein-like II"/>
    <property type="match status" value="1"/>
</dbReference>
<dbReference type="EMBL" id="CACSIM010000001">
    <property type="protein sequence ID" value="CAA0086359.1"/>
    <property type="molecule type" value="Genomic_DNA"/>
</dbReference>
<keyword evidence="3" id="KW-0238">DNA-binding</keyword>
<dbReference type="InterPro" id="IPR036390">
    <property type="entry name" value="WH_DNA-bd_sf"/>
</dbReference>
<dbReference type="Proteomes" id="UP000435877">
    <property type="component" value="Unassembled WGS sequence"/>
</dbReference>
<dbReference type="PANTHER" id="PTHR30126">
    <property type="entry name" value="HTH-TYPE TRANSCRIPTIONAL REGULATOR"/>
    <property type="match status" value="1"/>
</dbReference>
<dbReference type="AlphaFoldDB" id="A0A5S9N8K5"/>
<dbReference type="Gene3D" id="1.10.10.10">
    <property type="entry name" value="Winged helix-like DNA-binding domain superfamily/Winged helix DNA-binding domain"/>
    <property type="match status" value="1"/>
</dbReference>
<dbReference type="GO" id="GO:0003700">
    <property type="term" value="F:DNA-binding transcription factor activity"/>
    <property type="evidence" value="ECO:0007669"/>
    <property type="project" value="InterPro"/>
</dbReference>
<dbReference type="Pfam" id="PF03466">
    <property type="entry name" value="LysR_substrate"/>
    <property type="match status" value="1"/>
</dbReference>
<feature type="domain" description="HTH lysR-type" evidence="5">
    <location>
        <begin position="12"/>
        <end position="69"/>
    </location>
</feature>
<dbReference type="SUPFAM" id="SSF46785">
    <property type="entry name" value="Winged helix' DNA-binding domain"/>
    <property type="match status" value="1"/>
</dbReference>
<keyword evidence="8" id="KW-1185">Reference proteome</keyword>
<dbReference type="PRINTS" id="PR00039">
    <property type="entry name" value="HTHLYSR"/>
</dbReference>
<evidence type="ECO:0000256" key="4">
    <source>
        <dbReference type="ARBA" id="ARBA00023163"/>
    </source>
</evidence>
<dbReference type="Pfam" id="PF00126">
    <property type="entry name" value="HTH_1"/>
    <property type="match status" value="1"/>
</dbReference>
<comment type="similarity">
    <text evidence="1">Belongs to the LysR transcriptional regulatory family.</text>
</comment>
<evidence type="ECO:0000313" key="6">
    <source>
        <dbReference type="EMBL" id="CAA0079117.1"/>
    </source>
</evidence>
<evidence type="ECO:0000259" key="5">
    <source>
        <dbReference type="PROSITE" id="PS50931"/>
    </source>
</evidence>
<reference evidence="8 9" key="1">
    <citation type="submission" date="2019-11" db="EMBL/GenBank/DDBJ databases">
        <authorList>
            <person name="Holert J."/>
        </authorList>
    </citation>
    <scope>NUCLEOTIDE SEQUENCE [LARGE SCALE GENOMIC DNA]</scope>
    <source>
        <strain evidence="7">BC3_2A</strain>
        <strain evidence="6">SB11_1A</strain>
    </source>
</reference>
<proteinExistence type="inferred from homology"/>
<dbReference type="CDD" id="cd08420">
    <property type="entry name" value="PBP2_CysL_like"/>
    <property type="match status" value="1"/>
</dbReference>
<dbReference type="Gene3D" id="3.40.190.290">
    <property type="match status" value="1"/>
</dbReference>
<dbReference type="InterPro" id="IPR000847">
    <property type="entry name" value="LysR_HTH_N"/>
</dbReference>
<dbReference type="InterPro" id="IPR036388">
    <property type="entry name" value="WH-like_DNA-bd_sf"/>
</dbReference>
<dbReference type="Proteomes" id="UP000439591">
    <property type="component" value="Unassembled WGS sequence"/>
</dbReference>
<gene>
    <name evidence="7" type="primary">cysL_2</name>
    <name evidence="6" type="synonym">cysL_1</name>
    <name evidence="6" type="ORF">IHBHHGIJ_00067</name>
    <name evidence="7" type="ORF">KFEGEMFD_01082</name>
</gene>
<sequence>MIFDIDFTNMHYTLRQLEVFLAAAHTENITRAAEQLSMSQSAASSALKDLEQQFSIQLFDRIGKRLQINELGRALRPQAQALLDQAIALEQGFRRHDQVGELNIGATLTIGNYLAVDIMAEFINRYPAAKVQLNVANTATISQQVLNFDLDIGLIEGELHHPDLDVTRWREDEMQIFCSANHPLANKTQLSDADLLGAQWILREAGSGTRQAFDRAVNELLPELNIRLELQHTEAIKRAVETGLGIGCLSTLSLQTAFESGRLVPLTAPNRDFKRYFYFILHRQKYRSEGILRWLELCEQS</sequence>
<evidence type="ECO:0000313" key="8">
    <source>
        <dbReference type="Proteomes" id="UP000435877"/>
    </source>
</evidence>
<dbReference type="PROSITE" id="PS50931">
    <property type="entry name" value="HTH_LYSR"/>
    <property type="match status" value="1"/>
</dbReference>
<keyword evidence="2" id="KW-0805">Transcription regulation</keyword>
<evidence type="ECO:0000256" key="1">
    <source>
        <dbReference type="ARBA" id="ARBA00009437"/>
    </source>
</evidence>
<evidence type="ECO:0000313" key="9">
    <source>
        <dbReference type="Proteomes" id="UP000439591"/>
    </source>
</evidence>
<organism evidence="7 9">
    <name type="scientific">Zhongshania aliphaticivorans</name>
    <dbReference type="NCBI Taxonomy" id="1470434"/>
    <lineage>
        <taxon>Bacteria</taxon>
        <taxon>Pseudomonadati</taxon>
        <taxon>Pseudomonadota</taxon>
        <taxon>Gammaproteobacteria</taxon>
        <taxon>Cellvibrionales</taxon>
        <taxon>Spongiibacteraceae</taxon>
        <taxon>Zhongshania</taxon>
    </lineage>
</organism>
<name>A0A5S9N8K5_9GAMM</name>
<accession>A0A5S9N8K5</accession>